<evidence type="ECO:0000256" key="1">
    <source>
        <dbReference type="ARBA" id="ARBA00022908"/>
    </source>
</evidence>
<dbReference type="InterPro" id="IPR011010">
    <property type="entry name" value="DNA_brk_join_enz"/>
</dbReference>
<feature type="domain" description="Core-binding (CB)" evidence="6">
    <location>
        <begin position="94"/>
        <end position="175"/>
    </location>
</feature>
<dbReference type="InterPro" id="IPR002104">
    <property type="entry name" value="Integrase_catalytic"/>
</dbReference>
<dbReference type="PANTHER" id="PTHR30349:SF94">
    <property type="entry name" value="INTEGRASE_RECOMBINASE HI_1414-RELATED"/>
    <property type="match status" value="1"/>
</dbReference>
<evidence type="ECO:0000313" key="7">
    <source>
        <dbReference type="EMBL" id="KFG91387.1"/>
    </source>
</evidence>
<dbReference type="GO" id="GO:0015074">
    <property type="term" value="P:DNA integration"/>
    <property type="evidence" value="ECO:0007669"/>
    <property type="project" value="UniProtKB-KW"/>
</dbReference>
<dbReference type="Gene3D" id="1.10.443.10">
    <property type="entry name" value="Intergrase catalytic core"/>
    <property type="match status" value="1"/>
</dbReference>
<evidence type="ECO:0000256" key="3">
    <source>
        <dbReference type="ARBA" id="ARBA00023172"/>
    </source>
</evidence>
<dbReference type="PATRIC" id="fig|1219045.3.peg.896"/>
<dbReference type="EMBL" id="JFZA02000004">
    <property type="protein sequence ID" value="KFG91387.1"/>
    <property type="molecule type" value="Genomic_DNA"/>
</dbReference>
<evidence type="ECO:0000256" key="4">
    <source>
        <dbReference type="PROSITE-ProRule" id="PRU01248"/>
    </source>
</evidence>
<evidence type="ECO:0000313" key="8">
    <source>
        <dbReference type="Proteomes" id="UP000024284"/>
    </source>
</evidence>
<keyword evidence="8" id="KW-1185">Reference proteome</keyword>
<sequence length="380" mass="42248">MSIKLPLTRKSIRTLRQGDKITEKGITAEKLTDGVEGDVRYSINVMVDGSRVHRIIGKGSEGVTLTQAQEAIELLRTRAREDRLDLPKGRKVAMSFKEAADGYIKRLKEEGGKTIERKERTLELYLTPALGPKPLSKITSSDLAVYRTQRRKAGAKDATINREMAVVSHLYSKAVDWGWVTAKPKIVRAKEGDGRIAYLTPEQCARIISAARNDLSPHIHPFCVIALSTSMRMSEVLSIKPEHLDFDKRRIFIPSAKAGQREQPMTKALSDFLKAHLGGLPDDAEWLFPNSASKSGRVMTIRKAHRRVVKAAGLNPDEVLRHTFRHTAITHLVQAGVDLPTVQKVSGHKTLAMVARYAHANGEHIDAAMDNLEQRIALPI</sequence>
<dbReference type="OrthoDB" id="7615137at2"/>
<dbReference type="Proteomes" id="UP000024284">
    <property type="component" value="Unassembled WGS sequence"/>
</dbReference>
<dbReference type="SUPFAM" id="SSF56349">
    <property type="entry name" value="DNA breaking-rejoining enzymes"/>
    <property type="match status" value="1"/>
</dbReference>
<comment type="caution">
    <text evidence="7">The sequence shown here is derived from an EMBL/GenBank/DDBJ whole genome shotgun (WGS) entry which is preliminary data.</text>
</comment>
<gene>
    <name evidence="7" type="ORF">BV98_000880</name>
</gene>
<dbReference type="eggNOG" id="COG4974">
    <property type="taxonomic scope" value="Bacteria"/>
</dbReference>
<evidence type="ECO:0000259" key="6">
    <source>
        <dbReference type="PROSITE" id="PS51900"/>
    </source>
</evidence>
<organism evidence="7 8">
    <name type="scientific">Sphingobium herbicidovorans (strain ATCC 700291 / DSM 11019 / CCUG 56400 / KCTC 2939 / LMG 18315 / NBRC 16415 / MH)</name>
    <name type="common">Sphingomonas herbicidovorans</name>
    <dbReference type="NCBI Taxonomy" id="1219045"/>
    <lineage>
        <taxon>Bacteria</taxon>
        <taxon>Pseudomonadati</taxon>
        <taxon>Pseudomonadota</taxon>
        <taxon>Alphaproteobacteria</taxon>
        <taxon>Sphingomonadales</taxon>
        <taxon>Sphingomonadaceae</taxon>
        <taxon>Sphingobium</taxon>
    </lineage>
</organism>
<dbReference type="PROSITE" id="PS51900">
    <property type="entry name" value="CB"/>
    <property type="match status" value="1"/>
</dbReference>
<dbReference type="InterPro" id="IPR044068">
    <property type="entry name" value="CB"/>
</dbReference>
<accession>A0A086PDB9</accession>
<dbReference type="AlphaFoldDB" id="A0A086PDB9"/>
<name>A0A086PDB9_SPHHM</name>
<dbReference type="InterPro" id="IPR050090">
    <property type="entry name" value="Tyrosine_recombinase_XerCD"/>
</dbReference>
<dbReference type="Pfam" id="PF00589">
    <property type="entry name" value="Phage_integrase"/>
    <property type="match status" value="1"/>
</dbReference>
<evidence type="ECO:0000256" key="2">
    <source>
        <dbReference type="ARBA" id="ARBA00023125"/>
    </source>
</evidence>
<keyword evidence="2 4" id="KW-0238">DNA-binding</keyword>
<dbReference type="STRING" id="76947.GCA_002080435_01909"/>
<dbReference type="RefSeq" id="WP_037462957.1">
    <property type="nucleotide sequence ID" value="NZ_BCZD01000021.1"/>
</dbReference>
<dbReference type="InterPro" id="IPR013762">
    <property type="entry name" value="Integrase-like_cat_sf"/>
</dbReference>
<dbReference type="GO" id="GO:0003677">
    <property type="term" value="F:DNA binding"/>
    <property type="evidence" value="ECO:0007669"/>
    <property type="project" value="UniProtKB-UniRule"/>
</dbReference>
<keyword evidence="3" id="KW-0233">DNA recombination</keyword>
<proteinExistence type="predicted"/>
<protein>
    <submittedName>
        <fullName evidence="7">Integrase family protein</fullName>
    </submittedName>
</protein>
<evidence type="ECO:0000259" key="5">
    <source>
        <dbReference type="PROSITE" id="PS51898"/>
    </source>
</evidence>
<feature type="domain" description="Tyr recombinase" evidence="5">
    <location>
        <begin position="194"/>
        <end position="370"/>
    </location>
</feature>
<reference evidence="7" key="1">
    <citation type="submission" date="2014-08" db="EMBL/GenBank/DDBJ databases">
        <title>Draft genome sequences of Sphingobium herbicidovorans.</title>
        <authorList>
            <person name="Gan H.M."/>
            <person name="Gan H.Y."/>
            <person name="Savka M.A."/>
        </authorList>
    </citation>
    <scope>NUCLEOTIDE SEQUENCE [LARGE SCALE GENOMIC DNA]</scope>
    <source>
        <strain evidence="7">NBRC 16415</strain>
    </source>
</reference>
<dbReference type="PANTHER" id="PTHR30349">
    <property type="entry name" value="PHAGE INTEGRASE-RELATED"/>
    <property type="match status" value="1"/>
</dbReference>
<dbReference type="Gene3D" id="1.10.150.130">
    <property type="match status" value="1"/>
</dbReference>
<keyword evidence="1" id="KW-0229">DNA integration</keyword>
<dbReference type="InterPro" id="IPR010998">
    <property type="entry name" value="Integrase_recombinase_N"/>
</dbReference>
<dbReference type="CDD" id="cd00796">
    <property type="entry name" value="INT_Rci_Hp1_C"/>
    <property type="match status" value="1"/>
</dbReference>
<dbReference type="PROSITE" id="PS51898">
    <property type="entry name" value="TYR_RECOMBINASE"/>
    <property type="match status" value="1"/>
</dbReference>
<dbReference type="GO" id="GO:0006310">
    <property type="term" value="P:DNA recombination"/>
    <property type="evidence" value="ECO:0007669"/>
    <property type="project" value="UniProtKB-KW"/>
</dbReference>